<accession>A0A292Q5Q8</accession>
<dbReference type="Pfam" id="PF01612">
    <property type="entry name" value="DNA_pol_A_exo1"/>
    <property type="match status" value="1"/>
</dbReference>
<evidence type="ECO:0000313" key="5">
    <source>
        <dbReference type="EMBL" id="CUS14050.1"/>
    </source>
</evidence>
<keyword evidence="2" id="KW-0378">Hydrolase</keyword>
<proteinExistence type="predicted"/>
<reference evidence="5" key="1">
    <citation type="submission" date="2015-10" db="EMBL/GenBank/DDBJ databases">
        <authorList>
            <person name="Regsiter A."/>
            <person name="william w."/>
        </authorList>
    </citation>
    <scope>NUCLEOTIDE SEQUENCE</scope>
    <source>
        <strain evidence="5">Montdore</strain>
    </source>
</reference>
<dbReference type="GO" id="GO:0006139">
    <property type="term" value="P:nucleobase-containing compound metabolic process"/>
    <property type="evidence" value="ECO:0007669"/>
    <property type="project" value="InterPro"/>
</dbReference>
<dbReference type="InterPro" id="IPR036397">
    <property type="entry name" value="RNaseH_sf"/>
</dbReference>
<dbReference type="GO" id="GO:0005634">
    <property type="term" value="C:nucleus"/>
    <property type="evidence" value="ECO:0007669"/>
    <property type="project" value="TreeGrafter"/>
</dbReference>
<dbReference type="GO" id="GO:0005737">
    <property type="term" value="C:cytoplasm"/>
    <property type="evidence" value="ECO:0007669"/>
    <property type="project" value="TreeGrafter"/>
</dbReference>
<dbReference type="Proteomes" id="UP001412239">
    <property type="component" value="Unassembled WGS sequence"/>
</dbReference>
<keyword evidence="6" id="KW-1185">Reference proteome</keyword>
<evidence type="ECO:0000256" key="2">
    <source>
        <dbReference type="ARBA" id="ARBA00022801"/>
    </source>
</evidence>
<dbReference type="AlphaFoldDB" id="A0A292Q5Q8"/>
<dbReference type="PANTHER" id="PTHR13620">
    <property type="entry name" value="3-5 EXONUCLEASE"/>
    <property type="match status" value="1"/>
</dbReference>
<dbReference type="SUPFAM" id="SSF53098">
    <property type="entry name" value="Ribonuclease H-like"/>
    <property type="match status" value="1"/>
</dbReference>
<evidence type="ECO:0000256" key="1">
    <source>
        <dbReference type="ARBA" id="ARBA00022722"/>
    </source>
</evidence>
<gene>
    <name evidence="5" type="ORF">GSTUAT00001780001</name>
</gene>
<feature type="compositionally biased region" description="Basic and acidic residues" evidence="3">
    <location>
        <begin position="116"/>
        <end position="141"/>
    </location>
</feature>
<dbReference type="InterPro" id="IPR051132">
    <property type="entry name" value="3-5_Exonuclease_domain"/>
</dbReference>
<dbReference type="Gene3D" id="3.30.420.10">
    <property type="entry name" value="Ribonuclease H-like superfamily/Ribonuclease H"/>
    <property type="match status" value="1"/>
</dbReference>
<dbReference type="GO" id="GO:0003676">
    <property type="term" value="F:nucleic acid binding"/>
    <property type="evidence" value="ECO:0007669"/>
    <property type="project" value="InterPro"/>
</dbReference>
<dbReference type="EMBL" id="LN890962">
    <property type="protein sequence ID" value="CUS14050.1"/>
    <property type="molecule type" value="Genomic_DNA"/>
</dbReference>
<evidence type="ECO:0000256" key="3">
    <source>
        <dbReference type="SAM" id="MobiDB-lite"/>
    </source>
</evidence>
<organism evidence="5 6">
    <name type="scientific">Tuber aestivum</name>
    <name type="common">summer truffle</name>
    <dbReference type="NCBI Taxonomy" id="59557"/>
    <lineage>
        <taxon>Eukaryota</taxon>
        <taxon>Fungi</taxon>
        <taxon>Dikarya</taxon>
        <taxon>Ascomycota</taxon>
        <taxon>Pezizomycotina</taxon>
        <taxon>Pezizomycetes</taxon>
        <taxon>Pezizales</taxon>
        <taxon>Tuberaceae</taxon>
        <taxon>Tuber</taxon>
    </lineage>
</organism>
<dbReference type="PANTHER" id="PTHR13620:SF104">
    <property type="entry name" value="EXONUCLEASE 3'-5' DOMAIN-CONTAINING PROTEIN 2"/>
    <property type="match status" value="1"/>
</dbReference>
<name>A0A292Q5Q8_9PEZI</name>
<keyword evidence="1" id="KW-0540">Nuclease</keyword>
<sequence>MLSGHQTLARKFPFLCSHSRKASAFGTTPSYHTIRTGGGVRRIRQCSGGNFNWTSGSLGRQKLLGNAAPIVSSSLGPPHLGNHCLPPGVAVSVLGFTERSNKQSFSTSTSLLAQAGHKELSDSRDNTTFEDGGGRQGREDTGGPVSKHHTEVADHSGRVLKVSTKTESLDIWKMLREFAKLLRSGAKEEIKVEKNSPISAEPAVEKGSPIAAEPVVEKNSPISAELVVEKHNPISAEPVVEKELKDAPREILDESPFVLQSNYADDIVEELEQPEAPENNSHEQEQFVEQSSYSFPGLDLPAEEQGSSPNNASTMGVPEFSHQAEERASEVTEPETSGFQSREIFGSGDSSPRRVSGKKQIEIDTHLTTVKTPVPEKRAGRASAARATERKRVVSTEKAETVAEVEATPKPKTSKSLVEFAEPLSWTKLPYVPLTYHISEQTLLRKFSLRESSPLRYWRYDLYMGSSGEKINVHYCKTIEEFDRVAKLFLNDKILGFDLEWVPANFSTSKSAKVNASLMQLANESDIALFHIARVPGQVPDFELIPPNLRSVLESENIMKTGVCVTGDAKRVSKFLGVHPAGIFELSDLWNLVHDVRTMAGSITRRLIALSRLTEECLYLPLDKSASRISNWAVELNNRQIQYAANDAYAALRVFDALEAMRHGLSPIPKFPGCRIIPPQDPPSDSDYPIIEEEVVEEYDYKLKRISLDGPEVEMASSWAASFLGALVESGIEAKAQHSQLKTYSLWHNGKHSVEEIAELCRNPPLKETTVVMHILEAIQLGNLPYDDGRLAELRNHIPKPFTNGKYHWVFALPDKNGGNENIYLS</sequence>
<feature type="region of interest" description="Disordered" evidence="3">
    <location>
        <begin position="270"/>
        <end position="358"/>
    </location>
</feature>
<evidence type="ECO:0000259" key="4">
    <source>
        <dbReference type="Pfam" id="PF01612"/>
    </source>
</evidence>
<feature type="domain" description="3'-5' exonuclease" evidence="4">
    <location>
        <begin position="474"/>
        <end position="660"/>
    </location>
</feature>
<evidence type="ECO:0000313" key="6">
    <source>
        <dbReference type="Proteomes" id="UP001412239"/>
    </source>
</evidence>
<dbReference type="GO" id="GO:0008408">
    <property type="term" value="F:3'-5' exonuclease activity"/>
    <property type="evidence" value="ECO:0007669"/>
    <property type="project" value="InterPro"/>
</dbReference>
<protein>
    <recommendedName>
        <fullName evidence="4">3'-5' exonuclease domain-containing protein</fullName>
    </recommendedName>
</protein>
<dbReference type="InterPro" id="IPR002562">
    <property type="entry name" value="3'-5'_exonuclease_dom"/>
</dbReference>
<feature type="region of interest" description="Disordered" evidence="3">
    <location>
        <begin position="107"/>
        <end position="151"/>
    </location>
</feature>
<dbReference type="CDD" id="cd06141">
    <property type="entry name" value="WRN_exo"/>
    <property type="match status" value="1"/>
</dbReference>
<feature type="compositionally biased region" description="Polar residues" evidence="3">
    <location>
        <begin position="305"/>
        <end position="314"/>
    </location>
</feature>
<dbReference type="InterPro" id="IPR012337">
    <property type="entry name" value="RNaseH-like_sf"/>
</dbReference>